<name>A0A9P7A7C0_9AGAM</name>
<keyword evidence="4" id="KW-0862">Zinc</keyword>
<comment type="caution">
    <text evidence="7">The sequence shown here is derived from an EMBL/GenBank/DDBJ whole genome shotgun (WGS) entry which is preliminary data.</text>
</comment>
<organism evidence="7 8">
    <name type="scientific">Suillus placidus</name>
    <dbReference type="NCBI Taxonomy" id="48579"/>
    <lineage>
        <taxon>Eukaryota</taxon>
        <taxon>Fungi</taxon>
        <taxon>Dikarya</taxon>
        <taxon>Basidiomycota</taxon>
        <taxon>Agaricomycotina</taxon>
        <taxon>Agaricomycetes</taxon>
        <taxon>Agaricomycetidae</taxon>
        <taxon>Boletales</taxon>
        <taxon>Suillineae</taxon>
        <taxon>Suillaceae</taxon>
        <taxon>Suillus</taxon>
    </lineage>
</organism>
<dbReference type="Proteomes" id="UP000714275">
    <property type="component" value="Unassembled WGS sequence"/>
</dbReference>
<dbReference type="PANTHER" id="PTHR46481:SF10">
    <property type="entry name" value="ZINC FINGER BED DOMAIN-CONTAINING PROTEIN 39"/>
    <property type="match status" value="1"/>
</dbReference>
<evidence type="ECO:0000256" key="6">
    <source>
        <dbReference type="SAM" id="MobiDB-lite"/>
    </source>
</evidence>
<protein>
    <submittedName>
        <fullName evidence="7">Uncharacterized protein</fullName>
    </submittedName>
</protein>
<evidence type="ECO:0000313" key="8">
    <source>
        <dbReference type="Proteomes" id="UP000714275"/>
    </source>
</evidence>
<keyword evidence="8" id="KW-1185">Reference proteome</keyword>
<keyword evidence="2" id="KW-0479">Metal-binding</keyword>
<keyword evidence="3" id="KW-0863">Zinc-finger</keyword>
<gene>
    <name evidence="7" type="ORF">EV702DRAFT_1041565</name>
</gene>
<evidence type="ECO:0000256" key="3">
    <source>
        <dbReference type="ARBA" id="ARBA00022771"/>
    </source>
</evidence>
<dbReference type="InterPro" id="IPR012337">
    <property type="entry name" value="RNaseH-like_sf"/>
</dbReference>
<sequence>MSKLSMKPGIFPENKLVISNHLTIVLCDADGYPYKETSSLHSSRVRSSPVFLPNLGATGPNQSSSQGDYFKDRTGLRQTGLYQSMDRFTAKSPKKSTKRKAIASEEDKDELESDQSVSECRCTPKKKAGKCACRKSRSPEAELVDSEDKSHHRSGDDDGRSHGDSEESVNKNDLDARHRADLPDQVQTKKNSADDMLIIFSDCCDVKFTSLNDIVEVKRGCWCNVCRQDENFVAKHGKRKVFHLGSNSSCHQHIRSHYNLHKTECSKLGIHENHHTISREIINKQRETKNQKHVNQQCLDGMFDKAQMKNFSKKDVLCAVAEFVVCDDQDLRTDLQAANTGHISTTTDLCSLDEKSQKWTLHVQVIAFRGVAGVHSGGNIGRYIIGLCERVGIVLGQSTKLFCITADNASNDDATCNTIKQILHRQHIYSFNAMKHRLPCLAHVLNLAIVVFMSDITQVGSIETMVAIWEFDPTLPNNRLLGDSLDVIAAVQTLAIKIQSSGQCIKYFEMLQRKCGFEIPLKIPLQSNVHWGTADGMLS</sequence>
<feature type="compositionally biased region" description="Basic residues" evidence="6">
    <location>
        <begin position="92"/>
        <end position="101"/>
    </location>
</feature>
<proteinExistence type="predicted"/>
<dbReference type="OrthoDB" id="2677621at2759"/>
<feature type="region of interest" description="Disordered" evidence="6">
    <location>
        <begin position="142"/>
        <end position="188"/>
    </location>
</feature>
<dbReference type="GO" id="GO:0008270">
    <property type="term" value="F:zinc ion binding"/>
    <property type="evidence" value="ECO:0007669"/>
    <property type="project" value="UniProtKB-KW"/>
</dbReference>
<evidence type="ECO:0000313" key="7">
    <source>
        <dbReference type="EMBL" id="KAG1782816.1"/>
    </source>
</evidence>
<dbReference type="AlphaFoldDB" id="A0A9P7A7C0"/>
<reference evidence="7" key="1">
    <citation type="journal article" date="2020" name="New Phytol.">
        <title>Comparative genomics reveals dynamic genome evolution in host specialist ectomycorrhizal fungi.</title>
        <authorList>
            <person name="Lofgren L.A."/>
            <person name="Nguyen N.H."/>
            <person name="Vilgalys R."/>
            <person name="Ruytinx J."/>
            <person name="Liao H.L."/>
            <person name="Branco S."/>
            <person name="Kuo A."/>
            <person name="LaButti K."/>
            <person name="Lipzen A."/>
            <person name="Andreopoulos W."/>
            <person name="Pangilinan J."/>
            <person name="Riley R."/>
            <person name="Hundley H."/>
            <person name="Na H."/>
            <person name="Barry K."/>
            <person name="Grigoriev I.V."/>
            <person name="Stajich J.E."/>
            <person name="Kennedy P.G."/>
        </authorList>
    </citation>
    <scope>NUCLEOTIDE SEQUENCE</scope>
    <source>
        <strain evidence="7">DOB743</strain>
    </source>
</reference>
<feature type="compositionally biased region" description="Acidic residues" evidence="6">
    <location>
        <begin position="104"/>
        <end position="113"/>
    </location>
</feature>
<feature type="compositionally biased region" description="Basic and acidic residues" evidence="6">
    <location>
        <begin position="146"/>
        <end position="182"/>
    </location>
</feature>
<comment type="subcellular location">
    <subcellularLocation>
        <location evidence="1">Nucleus</location>
    </subcellularLocation>
</comment>
<keyword evidence="5" id="KW-0539">Nucleus</keyword>
<feature type="region of interest" description="Disordered" evidence="6">
    <location>
        <begin position="51"/>
        <end position="119"/>
    </location>
</feature>
<dbReference type="InterPro" id="IPR052035">
    <property type="entry name" value="ZnF_BED_domain_contain"/>
</dbReference>
<evidence type="ECO:0000256" key="4">
    <source>
        <dbReference type="ARBA" id="ARBA00022833"/>
    </source>
</evidence>
<dbReference type="SUPFAM" id="SSF53098">
    <property type="entry name" value="Ribonuclease H-like"/>
    <property type="match status" value="1"/>
</dbReference>
<dbReference type="GO" id="GO:0005634">
    <property type="term" value="C:nucleus"/>
    <property type="evidence" value="ECO:0007669"/>
    <property type="project" value="UniProtKB-SubCell"/>
</dbReference>
<accession>A0A9P7A7C0</accession>
<evidence type="ECO:0000256" key="1">
    <source>
        <dbReference type="ARBA" id="ARBA00004123"/>
    </source>
</evidence>
<dbReference type="EMBL" id="JABBWD010000003">
    <property type="protein sequence ID" value="KAG1782816.1"/>
    <property type="molecule type" value="Genomic_DNA"/>
</dbReference>
<evidence type="ECO:0000256" key="2">
    <source>
        <dbReference type="ARBA" id="ARBA00022723"/>
    </source>
</evidence>
<evidence type="ECO:0000256" key="5">
    <source>
        <dbReference type="ARBA" id="ARBA00023242"/>
    </source>
</evidence>
<dbReference type="PANTHER" id="PTHR46481">
    <property type="entry name" value="ZINC FINGER BED DOMAIN-CONTAINING PROTEIN 4"/>
    <property type="match status" value="1"/>
</dbReference>